<protein>
    <submittedName>
        <fullName evidence="2">Uncharacterized protein</fullName>
    </submittedName>
</protein>
<sequence>MQICRWDLAQVLPVFITCILVSSVTLEIFYLSLTLSGSAQLPLLVVILYLFFNVVGNMVRFIQSNPSIKGVFLEHGSVGQGWV</sequence>
<comment type="caution">
    <text evidence="2">The sequence shown here is derived from an EMBL/GenBank/DDBJ whole genome shotgun (WGS) entry which is preliminary data.</text>
</comment>
<feature type="transmembrane region" description="Helical" evidence="1">
    <location>
        <begin position="39"/>
        <end position="59"/>
    </location>
</feature>
<proteinExistence type="predicted"/>
<keyword evidence="3" id="KW-1185">Reference proteome</keyword>
<gene>
    <name evidence="2" type="ORF">GDO78_020813</name>
</gene>
<evidence type="ECO:0000313" key="2">
    <source>
        <dbReference type="EMBL" id="KAG9463905.1"/>
    </source>
</evidence>
<evidence type="ECO:0000256" key="1">
    <source>
        <dbReference type="SAM" id="Phobius"/>
    </source>
</evidence>
<dbReference type="Proteomes" id="UP000770717">
    <property type="component" value="Unassembled WGS sequence"/>
</dbReference>
<keyword evidence="1" id="KW-0812">Transmembrane</keyword>
<dbReference type="AlphaFoldDB" id="A0A8J6BI46"/>
<name>A0A8J6BI46_ELECQ</name>
<accession>A0A8J6BI46</accession>
<keyword evidence="1" id="KW-1133">Transmembrane helix</keyword>
<dbReference type="OrthoDB" id="302728at2759"/>
<organism evidence="2 3">
    <name type="scientific">Eleutherodactylus coqui</name>
    <name type="common">Puerto Rican coqui</name>
    <dbReference type="NCBI Taxonomy" id="57060"/>
    <lineage>
        <taxon>Eukaryota</taxon>
        <taxon>Metazoa</taxon>
        <taxon>Chordata</taxon>
        <taxon>Craniata</taxon>
        <taxon>Vertebrata</taxon>
        <taxon>Euteleostomi</taxon>
        <taxon>Amphibia</taxon>
        <taxon>Batrachia</taxon>
        <taxon>Anura</taxon>
        <taxon>Neobatrachia</taxon>
        <taxon>Hyloidea</taxon>
        <taxon>Eleutherodactylidae</taxon>
        <taxon>Eleutherodactylinae</taxon>
        <taxon>Eleutherodactylus</taxon>
        <taxon>Eleutherodactylus</taxon>
    </lineage>
</organism>
<evidence type="ECO:0000313" key="3">
    <source>
        <dbReference type="Proteomes" id="UP000770717"/>
    </source>
</evidence>
<feature type="transmembrane region" description="Helical" evidence="1">
    <location>
        <begin position="12"/>
        <end position="33"/>
    </location>
</feature>
<keyword evidence="1" id="KW-0472">Membrane</keyword>
<dbReference type="EMBL" id="WNTK01005532">
    <property type="protein sequence ID" value="KAG9463905.1"/>
    <property type="molecule type" value="Genomic_DNA"/>
</dbReference>
<reference evidence="2" key="1">
    <citation type="thesis" date="2020" institute="ProQuest LLC" country="789 East Eisenhower Parkway, Ann Arbor, MI, USA">
        <title>Comparative Genomics and Chromosome Evolution.</title>
        <authorList>
            <person name="Mudd A.B."/>
        </authorList>
    </citation>
    <scope>NUCLEOTIDE SEQUENCE</scope>
    <source>
        <strain evidence="2">HN-11 Male</strain>
        <tissue evidence="2">Kidney and liver</tissue>
    </source>
</reference>